<dbReference type="SUPFAM" id="SSF56042">
    <property type="entry name" value="PurM C-terminal domain-like"/>
    <property type="match status" value="1"/>
</dbReference>
<sequence>MRRPVSRPAMEFRLIDRIRERTAQGREDVRLGIGDDAALLAVPAGMELAVAIDTLVEGVHFPRGTSPADLGWKALAANLSDLAAMGATPAWALLALTLPEAMDAAAREAFVDGFADGFAALAQPQRLALVGGDTTRGPLAVSVAVHGFVPPGQALARAGARAGDAVLVTGTLGDAAAGLRLLQQGIGADDARAAPLVGRLNRPTPRLAAGLALRGRASACIDVSDGLLADLGHVCAASGAGAEIEAALLPRSPALLGLFDEAAALDFALAGGDDYELCFTVPAARVAEVQADLARLGCGAARIGRIVEGAGVRVRGADGAWLAPARRGWDHFAA</sequence>
<evidence type="ECO:0000259" key="4">
    <source>
        <dbReference type="Pfam" id="PF02769"/>
    </source>
</evidence>
<comment type="catalytic activity">
    <reaction evidence="2">
        <text>thiamine phosphate + ATP = thiamine diphosphate + ADP</text>
        <dbReference type="Rhea" id="RHEA:15913"/>
        <dbReference type="ChEBI" id="CHEBI:30616"/>
        <dbReference type="ChEBI" id="CHEBI:37575"/>
        <dbReference type="ChEBI" id="CHEBI:58937"/>
        <dbReference type="ChEBI" id="CHEBI:456216"/>
        <dbReference type="EC" id="2.7.4.16"/>
    </reaction>
</comment>
<comment type="pathway">
    <text evidence="2">Cofactor biosynthesis; thiamine diphosphate biosynthesis; thiamine diphosphate from thiamine phosphate: step 1/1.</text>
</comment>
<comment type="similarity">
    <text evidence="2">Belongs to the thiamine-monophosphate kinase family.</text>
</comment>
<reference evidence="5 6" key="1">
    <citation type="submission" date="2018-05" db="EMBL/GenBank/DDBJ databases">
        <title>Genomic Encyclopedia of Type Strains, Phase IV (KMG-IV): sequencing the most valuable type-strain genomes for metagenomic binning, comparative biology and taxonomic classification.</title>
        <authorList>
            <person name="Goeker M."/>
        </authorList>
    </citation>
    <scope>NUCLEOTIDE SEQUENCE [LARGE SCALE GENOMIC DNA]</scope>
    <source>
        <strain evidence="5 6">DSM 14263</strain>
    </source>
</reference>
<dbReference type="CDD" id="cd02194">
    <property type="entry name" value="ThiL"/>
    <property type="match status" value="1"/>
</dbReference>
<comment type="miscellaneous">
    <text evidence="2">Reaction mechanism of ThiL seems to utilize a direct, inline transfer of the gamma-phosphate of ATP to TMP rather than a phosphorylated enzyme intermediate.</text>
</comment>
<comment type="caution">
    <text evidence="5">The sequence shown here is derived from an EMBL/GenBank/DDBJ whole genome shotgun (WGS) entry which is preliminary data.</text>
</comment>
<comment type="function">
    <text evidence="2">Catalyzes the ATP-dependent phosphorylation of thiamine-monophosphate (TMP) to form thiamine-pyrophosphate (TPP), the active form of vitamin B1.</text>
</comment>
<feature type="binding site" evidence="2">
    <location>
        <position position="36"/>
    </location>
    <ligand>
        <name>Mg(2+)</name>
        <dbReference type="ChEBI" id="CHEBI:18420"/>
        <label>4</label>
    </ligand>
</feature>
<dbReference type="Pfam" id="PF02769">
    <property type="entry name" value="AIRS_C"/>
    <property type="match status" value="1"/>
</dbReference>
<dbReference type="GO" id="GO:0009228">
    <property type="term" value="P:thiamine biosynthetic process"/>
    <property type="evidence" value="ECO:0007669"/>
    <property type="project" value="UniProtKB-KW"/>
</dbReference>
<feature type="binding site" evidence="2">
    <location>
        <position position="81"/>
    </location>
    <ligand>
        <name>Mg(2+)</name>
        <dbReference type="ChEBI" id="CHEBI:18420"/>
        <label>4</label>
    </ligand>
</feature>
<name>A0A316I6T0_9GAMM</name>
<evidence type="ECO:0000313" key="5">
    <source>
        <dbReference type="EMBL" id="PWK88694.1"/>
    </source>
</evidence>
<protein>
    <recommendedName>
        <fullName evidence="2">Thiamine-monophosphate kinase</fullName>
        <shortName evidence="2">TMP kinase</shortName>
        <shortName evidence="2">Thiamine-phosphate kinase</shortName>
        <ecNumber evidence="2">2.7.4.16</ecNumber>
    </recommendedName>
</protein>
<feature type="binding site" evidence="2">
    <location>
        <position position="329"/>
    </location>
    <ligand>
        <name>substrate</name>
    </ligand>
</feature>
<feature type="binding site" evidence="2">
    <location>
        <position position="157"/>
    </location>
    <ligand>
        <name>ATP</name>
        <dbReference type="ChEBI" id="CHEBI:30616"/>
    </ligand>
</feature>
<dbReference type="NCBIfam" id="TIGR01379">
    <property type="entry name" value="thiL"/>
    <property type="match status" value="1"/>
</dbReference>
<dbReference type="PIRSF" id="PIRSF005303">
    <property type="entry name" value="Thiam_monoph_kin"/>
    <property type="match status" value="1"/>
</dbReference>
<dbReference type="Proteomes" id="UP000245812">
    <property type="component" value="Unassembled WGS sequence"/>
</dbReference>
<keyword evidence="2" id="KW-0479">Metal-binding</keyword>
<keyword evidence="2" id="KW-0808">Transferase</keyword>
<keyword evidence="2" id="KW-0067">ATP-binding</keyword>
<accession>A0A316I6T0</accession>
<dbReference type="PANTHER" id="PTHR30270:SF0">
    <property type="entry name" value="THIAMINE-MONOPHOSPHATE KINASE"/>
    <property type="match status" value="1"/>
</dbReference>
<feature type="binding site" evidence="2">
    <location>
        <position position="60"/>
    </location>
    <ligand>
        <name>substrate</name>
    </ligand>
</feature>
<dbReference type="InterPro" id="IPR006283">
    <property type="entry name" value="ThiL-like"/>
</dbReference>
<keyword evidence="1 2" id="KW-0784">Thiamine biosynthesis</keyword>
<dbReference type="InterPro" id="IPR010918">
    <property type="entry name" value="PurM-like_C_dom"/>
</dbReference>
<feature type="domain" description="PurM-like N-terminal" evidence="3">
    <location>
        <begin position="34"/>
        <end position="149"/>
    </location>
</feature>
<keyword evidence="2 5" id="KW-0418">Kinase</keyword>
<dbReference type="GO" id="GO:0009229">
    <property type="term" value="P:thiamine diphosphate biosynthetic process"/>
    <property type="evidence" value="ECO:0007669"/>
    <property type="project" value="UniProtKB-UniRule"/>
</dbReference>
<feature type="binding site" evidence="2">
    <location>
        <position position="36"/>
    </location>
    <ligand>
        <name>Mg(2+)</name>
        <dbReference type="ChEBI" id="CHEBI:18420"/>
        <label>3</label>
    </ligand>
</feature>
<organism evidence="5 6">
    <name type="scientific">Fulvimonas soli</name>
    <dbReference type="NCBI Taxonomy" id="155197"/>
    <lineage>
        <taxon>Bacteria</taxon>
        <taxon>Pseudomonadati</taxon>
        <taxon>Pseudomonadota</taxon>
        <taxon>Gammaproteobacteria</taxon>
        <taxon>Lysobacterales</taxon>
        <taxon>Rhodanobacteraceae</taxon>
        <taxon>Fulvimonas</taxon>
    </lineage>
</organism>
<dbReference type="InterPro" id="IPR036676">
    <property type="entry name" value="PurM-like_C_sf"/>
</dbReference>
<evidence type="ECO:0000256" key="2">
    <source>
        <dbReference type="HAMAP-Rule" id="MF_02128"/>
    </source>
</evidence>
<dbReference type="Gene3D" id="3.30.1330.10">
    <property type="entry name" value="PurM-like, N-terminal domain"/>
    <property type="match status" value="1"/>
</dbReference>
<feature type="binding site" evidence="2">
    <location>
        <position position="224"/>
    </location>
    <ligand>
        <name>ATP</name>
        <dbReference type="ChEBI" id="CHEBI:30616"/>
    </ligand>
</feature>
<dbReference type="Gene3D" id="3.90.650.10">
    <property type="entry name" value="PurM-like C-terminal domain"/>
    <property type="match status" value="1"/>
</dbReference>
<feature type="binding site" evidence="2">
    <location>
        <position position="133"/>
    </location>
    <ligand>
        <name>Mg(2+)</name>
        <dbReference type="ChEBI" id="CHEBI:18420"/>
        <label>1</label>
    </ligand>
</feature>
<feature type="binding site" evidence="2">
    <location>
        <position position="53"/>
    </location>
    <ligand>
        <name>Mg(2+)</name>
        <dbReference type="ChEBI" id="CHEBI:18420"/>
        <label>2</label>
    </ligand>
</feature>
<dbReference type="EMBL" id="QGHC01000005">
    <property type="protein sequence ID" value="PWK88694.1"/>
    <property type="molecule type" value="Genomic_DNA"/>
</dbReference>
<dbReference type="GO" id="GO:0000287">
    <property type="term" value="F:magnesium ion binding"/>
    <property type="evidence" value="ECO:0007669"/>
    <property type="project" value="UniProtKB-UniRule"/>
</dbReference>
<evidence type="ECO:0000313" key="6">
    <source>
        <dbReference type="Proteomes" id="UP000245812"/>
    </source>
</evidence>
<feature type="binding site" evidence="2">
    <location>
        <position position="81"/>
    </location>
    <ligand>
        <name>Mg(2+)</name>
        <dbReference type="ChEBI" id="CHEBI:18420"/>
        <label>2</label>
    </ligand>
</feature>
<comment type="caution">
    <text evidence="2">Lacks conserved residue(s) required for the propagation of feature annotation.</text>
</comment>
<feature type="binding site" evidence="2">
    <location>
        <position position="225"/>
    </location>
    <ligand>
        <name>Mg(2+)</name>
        <dbReference type="ChEBI" id="CHEBI:18420"/>
        <label>5</label>
    </ligand>
</feature>
<feature type="binding site" evidence="2">
    <location>
        <position position="81"/>
    </location>
    <ligand>
        <name>Mg(2+)</name>
        <dbReference type="ChEBI" id="CHEBI:18420"/>
        <label>3</label>
    </ligand>
</feature>
<keyword evidence="6" id="KW-1185">Reference proteome</keyword>
<feature type="domain" description="PurM-like C-terminal" evidence="4">
    <location>
        <begin position="161"/>
        <end position="315"/>
    </location>
</feature>
<feature type="binding site" evidence="2">
    <location>
        <position position="222"/>
    </location>
    <ligand>
        <name>Mg(2+)</name>
        <dbReference type="ChEBI" id="CHEBI:18420"/>
        <label>3</label>
    </ligand>
</feature>
<dbReference type="AlphaFoldDB" id="A0A316I6T0"/>
<dbReference type="EC" id="2.7.4.16" evidence="2"/>
<dbReference type="UniPathway" id="UPA00060">
    <property type="reaction ID" value="UER00142"/>
</dbReference>
<dbReference type="Pfam" id="PF00586">
    <property type="entry name" value="AIRS"/>
    <property type="match status" value="1"/>
</dbReference>
<proteinExistence type="inferred from homology"/>
<gene>
    <name evidence="2" type="primary">thiL</name>
    <name evidence="5" type="ORF">C7456_105228</name>
</gene>
<evidence type="ECO:0000256" key="1">
    <source>
        <dbReference type="ARBA" id="ARBA00022977"/>
    </source>
</evidence>
<keyword evidence="2" id="KW-0547">Nucleotide-binding</keyword>
<dbReference type="InterPro" id="IPR036921">
    <property type="entry name" value="PurM-like_N_sf"/>
</dbReference>
<feature type="binding site" evidence="2">
    <location>
        <begin position="132"/>
        <end position="133"/>
    </location>
    <ligand>
        <name>ATP</name>
        <dbReference type="ChEBI" id="CHEBI:30616"/>
    </ligand>
</feature>
<keyword evidence="2" id="KW-0460">Magnesium</keyword>
<dbReference type="GO" id="GO:0005524">
    <property type="term" value="F:ATP binding"/>
    <property type="evidence" value="ECO:0007669"/>
    <property type="project" value="UniProtKB-UniRule"/>
</dbReference>
<feature type="binding site" evidence="2">
    <location>
        <position position="53"/>
    </location>
    <ligand>
        <name>Mg(2+)</name>
        <dbReference type="ChEBI" id="CHEBI:18420"/>
        <label>1</label>
    </ligand>
</feature>
<evidence type="ECO:0000259" key="3">
    <source>
        <dbReference type="Pfam" id="PF00586"/>
    </source>
</evidence>
<dbReference type="InterPro" id="IPR016188">
    <property type="entry name" value="PurM-like_N"/>
</dbReference>
<dbReference type="HAMAP" id="MF_02128">
    <property type="entry name" value="TMP_kinase"/>
    <property type="match status" value="1"/>
</dbReference>
<dbReference type="GO" id="GO:0009030">
    <property type="term" value="F:thiamine-phosphate kinase activity"/>
    <property type="evidence" value="ECO:0007669"/>
    <property type="project" value="UniProtKB-UniRule"/>
</dbReference>
<dbReference type="PANTHER" id="PTHR30270">
    <property type="entry name" value="THIAMINE-MONOPHOSPHATE KINASE"/>
    <property type="match status" value="1"/>
</dbReference>
<dbReference type="SUPFAM" id="SSF55326">
    <property type="entry name" value="PurM N-terminal domain-like"/>
    <property type="match status" value="1"/>
</dbReference>
<feature type="binding site" evidence="2">
    <location>
        <position position="273"/>
    </location>
    <ligand>
        <name>substrate</name>
    </ligand>
</feature>